<dbReference type="SUPFAM" id="SSF64005">
    <property type="entry name" value="Undecaprenyl diphosphate synthase"/>
    <property type="match status" value="1"/>
</dbReference>
<evidence type="ECO:0000259" key="4">
    <source>
        <dbReference type="Pfam" id="PF02492"/>
    </source>
</evidence>
<dbReference type="GO" id="GO:0051082">
    <property type="term" value="F:unfolded protein binding"/>
    <property type="evidence" value="ECO:0007669"/>
    <property type="project" value="InterPro"/>
</dbReference>
<dbReference type="PANTHER" id="PTHR35089:SF1">
    <property type="entry name" value="CHAPERONE PROTEIN SKP"/>
    <property type="match status" value="1"/>
</dbReference>
<sequence length="491" mass="54930">MGMDGTILKGAGCDCGEENIVELSNGCICCTVQEEFLPAMLALMKRRDSIDHIIIETSGLALPKPLVKAFQWPDLKTQITVDAVVTLVDCVGQATGAICDRERVQAQRIADENLDHETSIEELFEDQLSCADLLVMTKCDLEHGVGFKIGTTSYYGDIENWSRPKSEVDVLMGLIVDVAKKEYDNIQKQGSIAFSQEKTADTLAKWMRNKSYMLQKLSVNGNKVFSNGKPDSEDISSLYQNSGYLFSNVDAVETDVKSDSIGQKSQRIGYIDLEYILLQIPGYKKAQEQILQRAQKWRTQISASYKELKAMQQQLSTDEPLLTPSLISMRKAAIKDKQDQITSFIVNAQKIAHIDFQELVTSMPESKKLNADLEKLSKTYQEEIKAAQTKLQAKLEKYRAEQNSQTVAQNDERNKEIQEENLRLQKLIQTAEQDIARKRNEGLKPIVEKATKAVDKVAKTKGIQYVLQKGAVVYAGGLDLLSAVKKELGIK</sequence>
<organism evidence="5">
    <name type="scientific">Stylophora pistillata</name>
    <name type="common">Smooth cauliflower coral</name>
    <dbReference type="NCBI Taxonomy" id="50429"/>
    <lineage>
        <taxon>Eukaryota</taxon>
        <taxon>Metazoa</taxon>
        <taxon>Cnidaria</taxon>
        <taxon>Anthozoa</taxon>
        <taxon>Hexacorallia</taxon>
        <taxon>Scleractinia</taxon>
        <taxon>Astrocoeniina</taxon>
        <taxon>Pocilloporidae</taxon>
        <taxon>Stylophora</taxon>
    </lineage>
</organism>
<dbReference type="AlphaFoldDB" id="A0A2B4R1D0"/>
<feature type="coiled-coil region" evidence="3">
    <location>
        <begin position="366"/>
        <end position="441"/>
    </location>
</feature>
<protein>
    <submittedName>
        <fullName evidence="5">Protein CobW</fullName>
    </submittedName>
</protein>
<gene>
    <name evidence="5" type="primary">cobW</name>
    <name evidence="5" type="ORF">AWC38_SpisGene24795</name>
</gene>
<dbReference type="EMBL" id="LSMT01002453">
    <property type="protein sequence ID" value="PFX11461.1"/>
    <property type="molecule type" value="Genomic_DNA"/>
</dbReference>
<name>A0A2B4R1D0_STYPI</name>
<evidence type="ECO:0000313" key="5">
    <source>
        <dbReference type="EMBL" id="PFX11461.1"/>
    </source>
</evidence>
<dbReference type="STRING" id="50429.A0A2B4R1D0"/>
<reference evidence="5" key="1">
    <citation type="journal article" date="2017" name="J. ISSAAS">
        <title>Comparative analysis of the genomes of Stylophora pistillata and Acropora digitifera provides evidence for extensive differences between species of corals.</title>
        <authorList>
            <person name="Voolstra C.R."/>
            <person name="Li Y."/>
            <person name="Liew Y.J."/>
            <person name="Baumgarten S."/>
            <person name="Zoccola D."/>
            <person name="Flot J.-F."/>
            <person name="Tambutte S."/>
            <person name="Allemand D."/>
            <person name="Aranda M."/>
        </authorList>
    </citation>
    <scope>NUCLEOTIDE SEQUENCE</scope>
    <source>
        <strain evidence="5">CSM Monaco</strain>
        <tissue evidence="5">Whole animal</tissue>
    </source>
</reference>
<dbReference type="GO" id="GO:0005829">
    <property type="term" value="C:cytosol"/>
    <property type="evidence" value="ECO:0007669"/>
    <property type="project" value="TreeGrafter"/>
</dbReference>
<dbReference type="InterPro" id="IPR005632">
    <property type="entry name" value="Chaperone_Skp"/>
</dbReference>
<keyword evidence="3" id="KW-0175">Coiled coil</keyword>
<evidence type="ECO:0000256" key="2">
    <source>
        <dbReference type="ARBA" id="ARBA00022729"/>
    </source>
</evidence>
<dbReference type="InterPro" id="IPR003495">
    <property type="entry name" value="CobW/HypB/UreG_nucleotide-bd"/>
</dbReference>
<dbReference type="Pfam" id="PF02492">
    <property type="entry name" value="cobW"/>
    <property type="match status" value="1"/>
</dbReference>
<dbReference type="SMART" id="SM00935">
    <property type="entry name" value="OmpH"/>
    <property type="match status" value="1"/>
</dbReference>
<evidence type="ECO:0000256" key="1">
    <source>
        <dbReference type="ARBA" id="ARBA00009091"/>
    </source>
</evidence>
<dbReference type="Pfam" id="PF03938">
    <property type="entry name" value="OmpH"/>
    <property type="match status" value="2"/>
</dbReference>
<feature type="domain" description="CobW/HypB/UreG nucleotide-binding" evidence="4">
    <location>
        <begin position="2"/>
        <end position="141"/>
    </location>
</feature>
<dbReference type="SUPFAM" id="SSF52540">
    <property type="entry name" value="P-loop containing nucleoside triphosphate hydrolases"/>
    <property type="match status" value="1"/>
</dbReference>
<dbReference type="InterPro" id="IPR036424">
    <property type="entry name" value="UPP_synth-like_sf"/>
</dbReference>
<dbReference type="Gene3D" id="3.40.50.300">
    <property type="entry name" value="P-loop containing nucleotide triphosphate hydrolases"/>
    <property type="match status" value="1"/>
</dbReference>
<dbReference type="Gene3D" id="3.30.910.20">
    <property type="entry name" value="Skp domain"/>
    <property type="match status" value="2"/>
</dbReference>
<dbReference type="GO" id="GO:0016765">
    <property type="term" value="F:transferase activity, transferring alkyl or aryl (other than methyl) groups"/>
    <property type="evidence" value="ECO:0007669"/>
    <property type="project" value="InterPro"/>
</dbReference>
<comment type="similarity">
    <text evidence="1">Belongs to the Skp family.</text>
</comment>
<dbReference type="PANTHER" id="PTHR35089">
    <property type="entry name" value="CHAPERONE PROTEIN SKP"/>
    <property type="match status" value="1"/>
</dbReference>
<keyword evidence="2" id="KW-0732">Signal</keyword>
<dbReference type="OrthoDB" id="258627at2759"/>
<accession>A0A2B4R1D0</accession>
<dbReference type="SUPFAM" id="SSF111384">
    <property type="entry name" value="OmpH-like"/>
    <property type="match status" value="2"/>
</dbReference>
<comment type="caution">
    <text evidence="5">The sequence shown here is derived from an EMBL/GenBank/DDBJ whole genome shotgun (WGS) entry which is preliminary data.</text>
</comment>
<evidence type="ECO:0000256" key="3">
    <source>
        <dbReference type="SAM" id="Coils"/>
    </source>
</evidence>
<dbReference type="InterPro" id="IPR024930">
    <property type="entry name" value="Skp_dom_sf"/>
</dbReference>
<dbReference type="GO" id="GO:0050821">
    <property type="term" value="P:protein stabilization"/>
    <property type="evidence" value="ECO:0007669"/>
    <property type="project" value="TreeGrafter"/>
</dbReference>
<dbReference type="InterPro" id="IPR027417">
    <property type="entry name" value="P-loop_NTPase"/>
</dbReference>
<proteinExistence type="inferred from homology"/>